<dbReference type="PANTHER" id="PTHR21308:SF1">
    <property type="entry name" value="PHYTANOYL-COA DIOXYGENASE, PEROXISOMAL"/>
    <property type="match status" value="1"/>
</dbReference>
<dbReference type="Pfam" id="PF05721">
    <property type="entry name" value="PhyH"/>
    <property type="match status" value="1"/>
</dbReference>
<dbReference type="EC" id="1.14.11.18" evidence="2"/>
<sequence length="284" mass="32936">RPVAGMPAGSPLTNDLLTLEERCFCEENGYIMVKSLVSEEDIDCFRYRVISCSNPIRFFQTTTNLDYAAKSNNILDEKLVIKIQNFQENEERFRYWSLAQVKKTNILCFPGPNIMALHVMLINKPPDSGKEISCHPLPQDSHYFPIRPEECFMCTWTAMEHVDGSNGCLSALPGTHKSSLKERQYPECQGGFHKVVCLIMEKGNTVFFHPLMIHSSGMNRTQGFRKVGNFFKLQRLRLHYPSYRRVKWKQKIVKSNIGEYFQTTYFKFIMASIYNNTCLVRSRI</sequence>
<dbReference type="GO" id="GO:0001561">
    <property type="term" value="P:fatty acid alpha-oxidation"/>
    <property type="evidence" value="ECO:0007669"/>
    <property type="project" value="InterPro"/>
</dbReference>
<reference evidence="5" key="1">
    <citation type="submission" date="2025-08" db="UniProtKB">
        <authorList>
            <consortium name="Ensembl"/>
        </authorList>
    </citation>
    <scope>IDENTIFICATION</scope>
</reference>
<evidence type="ECO:0000256" key="1">
    <source>
        <dbReference type="ARBA" id="ARBA00005830"/>
    </source>
</evidence>
<evidence type="ECO:0000256" key="2">
    <source>
        <dbReference type="ARBA" id="ARBA00034809"/>
    </source>
</evidence>
<dbReference type="Proteomes" id="UP000694390">
    <property type="component" value="Unassembled WGS sequence"/>
</dbReference>
<evidence type="ECO:0000313" key="5">
    <source>
        <dbReference type="Ensembl" id="ENSGEVP00005005267.1"/>
    </source>
</evidence>
<dbReference type="SUPFAM" id="SSF51197">
    <property type="entry name" value="Clavaminate synthase-like"/>
    <property type="match status" value="1"/>
</dbReference>
<evidence type="ECO:0000256" key="4">
    <source>
        <dbReference type="ARBA" id="ARBA00034924"/>
    </source>
</evidence>
<name>A0A8C4VQH6_9SAUR</name>
<dbReference type="InterPro" id="IPR047128">
    <property type="entry name" value="PhyH"/>
</dbReference>
<organism evidence="5 6">
    <name type="scientific">Gopherus evgoodei</name>
    <name type="common">Goodes thornscrub tortoise</name>
    <dbReference type="NCBI Taxonomy" id="1825980"/>
    <lineage>
        <taxon>Eukaryota</taxon>
        <taxon>Metazoa</taxon>
        <taxon>Chordata</taxon>
        <taxon>Craniata</taxon>
        <taxon>Vertebrata</taxon>
        <taxon>Euteleostomi</taxon>
        <taxon>Archelosauria</taxon>
        <taxon>Testudinata</taxon>
        <taxon>Testudines</taxon>
        <taxon>Cryptodira</taxon>
        <taxon>Durocryptodira</taxon>
        <taxon>Testudinoidea</taxon>
        <taxon>Testudinidae</taxon>
        <taxon>Gopherus</taxon>
    </lineage>
</organism>
<dbReference type="Gene3D" id="2.60.120.620">
    <property type="entry name" value="q2cbj1_9rhob like domain"/>
    <property type="match status" value="1"/>
</dbReference>
<gene>
    <name evidence="5" type="primary">PHYH</name>
</gene>
<dbReference type="PANTHER" id="PTHR21308">
    <property type="entry name" value="PHYTANOYL-COA ALPHA-HYDROXYLASE"/>
    <property type="match status" value="1"/>
</dbReference>
<comment type="similarity">
    <text evidence="1">Belongs to the PhyH family.</text>
</comment>
<dbReference type="InterPro" id="IPR008775">
    <property type="entry name" value="Phytyl_CoA_dOase-like"/>
</dbReference>
<keyword evidence="6" id="KW-1185">Reference proteome</keyword>
<dbReference type="AlphaFoldDB" id="A0A8C4VQH6"/>
<protein>
    <recommendedName>
        <fullName evidence="2">phytanoyl-CoA dioxygenase</fullName>
        <ecNumber evidence="2">1.14.11.18</ecNumber>
    </recommendedName>
    <alternativeName>
        <fullName evidence="3">Phytanic acid oxidase</fullName>
    </alternativeName>
    <alternativeName>
        <fullName evidence="4">Phytanoyl-CoA alpha-hydroxylase</fullName>
    </alternativeName>
</protein>
<dbReference type="GO" id="GO:0048244">
    <property type="term" value="F:phytanoyl-CoA dioxygenase activity"/>
    <property type="evidence" value="ECO:0007669"/>
    <property type="project" value="UniProtKB-EC"/>
</dbReference>
<reference evidence="5" key="2">
    <citation type="submission" date="2025-09" db="UniProtKB">
        <authorList>
            <consortium name="Ensembl"/>
        </authorList>
    </citation>
    <scope>IDENTIFICATION</scope>
</reference>
<accession>A0A8C4VQH6</accession>
<dbReference type="Ensembl" id="ENSGEVT00005005493.1">
    <property type="protein sequence ID" value="ENSGEVP00005005267.1"/>
    <property type="gene ID" value="ENSGEVG00005003693.1"/>
</dbReference>
<evidence type="ECO:0000313" key="6">
    <source>
        <dbReference type="Proteomes" id="UP000694390"/>
    </source>
</evidence>
<proteinExistence type="inferred from homology"/>
<evidence type="ECO:0000256" key="3">
    <source>
        <dbReference type="ARBA" id="ARBA00034921"/>
    </source>
</evidence>
<dbReference type="GeneTree" id="ENSGT00390000001775"/>